<reference evidence="1 2" key="1">
    <citation type="submission" date="2016-06" db="EMBL/GenBank/DDBJ databases">
        <title>Genome sequence of endosymbiont of Candidatus Endolucinida thiodiazotropha.</title>
        <authorList>
            <person name="Poehlein A."/>
            <person name="Koenig S."/>
            <person name="Heiden S.E."/>
            <person name="Thuermer A."/>
            <person name="Voget S."/>
            <person name="Daniel R."/>
            <person name="Markert S."/>
            <person name="Gros O."/>
            <person name="Schweder T."/>
        </authorList>
    </citation>
    <scope>NUCLEOTIDE SEQUENCE [LARGE SCALE GENOMIC DNA]</scope>
    <source>
        <strain evidence="1 2">COS</strain>
    </source>
</reference>
<comment type="caution">
    <text evidence="1">The sequence shown here is derived from an EMBL/GenBank/DDBJ whole genome shotgun (WGS) entry which is preliminary data.</text>
</comment>
<name>A0A7Z0VLC2_9GAMM</name>
<keyword evidence="2" id="KW-1185">Reference proteome</keyword>
<evidence type="ECO:0000313" key="2">
    <source>
        <dbReference type="Proteomes" id="UP000094769"/>
    </source>
</evidence>
<dbReference type="EMBL" id="MARB01000010">
    <property type="protein sequence ID" value="ODJ87683.1"/>
    <property type="molecule type" value="Genomic_DNA"/>
</dbReference>
<evidence type="ECO:0000313" key="1">
    <source>
        <dbReference type="EMBL" id="ODJ87683.1"/>
    </source>
</evidence>
<sequence length="53" mass="5823">MTVTHIEDKTPPESLLIPDRSGFDLVGNQYIGNISILVCIENNARILLAGLEQ</sequence>
<organism evidence="1 2">
    <name type="scientific">Candidatus Thiodiazotropha endolucinida</name>
    <dbReference type="NCBI Taxonomy" id="1655433"/>
    <lineage>
        <taxon>Bacteria</taxon>
        <taxon>Pseudomonadati</taxon>
        <taxon>Pseudomonadota</taxon>
        <taxon>Gammaproteobacteria</taxon>
        <taxon>Chromatiales</taxon>
        <taxon>Sedimenticolaceae</taxon>
        <taxon>Candidatus Thiodiazotropha</taxon>
    </lineage>
</organism>
<dbReference type="Proteomes" id="UP000094769">
    <property type="component" value="Unassembled WGS sequence"/>
</dbReference>
<accession>A0A7Z0VLC2</accession>
<proteinExistence type="predicted"/>
<protein>
    <submittedName>
        <fullName evidence="1">Uncharacterized protein</fullName>
    </submittedName>
</protein>
<gene>
    <name evidence="1" type="ORF">CODIS_21000</name>
</gene>
<dbReference type="AlphaFoldDB" id="A0A7Z0VLC2"/>